<dbReference type="PANTHER" id="PTHR42919">
    <property type="entry name" value="N-ALPHA-ACETYLTRANSFERASE"/>
    <property type="match status" value="1"/>
</dbReference>
<evidence type="ECO:0000313" key="4">
    <source>
        <dbReference type="EMBL" id="KAK3278445.1"/>
    </source>
</evidence>
<gene>
    <name evidence="4" type="ORF">CYMTET_13617</name>
</gene>
<dbReference type="Pfam" id="PF00583">
    <property type="entry name" value="Acetyltransf_1"/>
    <property type="match status" value="1"/>
</dbReference>
<evidence type="ECO:0000259" key="3">
    <source>
        <dbReference type="PROSITE" id="PS51186"/>
    </source>
</evidence>
<dbReference type="InterPro" id="IPR051556">
    <property type="entry name" value="N-term/lysine_N-AcTrnsfr"/>
</dbReference>
<dbReference type="GO" id="GO:0008080">
    <property type="term" value="F:N-acetyltransferase activity"/>
    <property type="evidence" value="ECO:0007669"/>
    <property type="project" value="TreeGrafter"/>
</dbReference>
<dbReference type="SUPFAM" id="SSF55729">
    <property type="entry name" value="Acyl-CoA N-acyltransferases (Nat)"/>
    <property type="match status" value="1"/>
</dbReference>
<name>A0AAE0GI41_9CHLO</name>
<reference evidence="4 5" key="1">
    <citation type="journal article" date="2015" name="Genome Biol. Evol.">
        <title>Comparative Genomics of a Bacterivorous Green Alga Reveals Evolutionary Causalities and Consequences of Phago-Mixotrophic Mode of Nutrition.</title>
        <authorList>
            <person name="Burns J.A."/>
            <person name="Paasch A."/>
            <person name="Narechania A."/>
            <person name="Kim E."/>
        </authorList>
    </citation>
    <scope>NUCLEOTIDE SEQUENCE [LARGE SCALE GENOMIC DNA]</scope>
    <source>
        <strain evidence="4 5">PLY_AMNH</strain>
    </source>
</reference>
<dbReference type="FunFam" id="3.40.630.30:FF:000006">
    <property type="entry name" value="Putative n-alpha-acetyltransferase 50"/>
    <property type="match status" value="1"/>
</dbReference>
<keyword evidence="5" id="KW-1185">Reference proteome</keyword>
<feature type="domain" description="N-acetyltransferase" evidence="3">
    <location>
        <begin position="13"/>
        <end position="163"/>
    </location>
</feature>
<dbReference type="AlphaFoldDB" id="A0AAE0GI41"/>
<comment type="caution">
    <text evidence="4">The sequence shown here is derived from an EMBL/GenBank/DDBJ whole genome shotgun (WGS) entry which is preliminary data.</text>
</comment>
<accession>A0AAE0GI41</accession>
<dbReference type="InterPro" id="IPR016181">
    <property type="entry name" value="Acyl_CoA_acyltransferase"/>
</dbReference>
<protein>
    <recommendedName>
        <fullName evidence="3">N-acetyltransferase domain-containing protein</fullName>
    </recommendedName>
</protein>
<keyword evidence="1" id="KW-0808">Transferase</keyword>
<keyword evidence="2" id="KW-0012">Acyltransferase</keyword>
<dbReference type="CDD" id="cd04301">
    <property type="entry name" value="NAT_SF"/>
    <property type="match status" value="1"/>
</dbReference>
<dbReference type="Gene3D" id="3.40.630.30">
    <property type="match status" value="1"/>
</dbReference>
<dbReference type="Proteomes" id="UP001190700">
    <property type="component" value="Unassembled WGS sequence"/>
</dbReference>
<evidence type="ECO:0000256" key="2">
    <source>
        <dbReference type="ARBA" id="ARBA00023315"/>
    </source>
</evidence>
<proteinExistence type="predicted"/>
<dbReference type="EMBL" id="LGRX02005431">
    <property type="protein sequence ID" value="KAK3278445.1"/>
    <property type="molecule type" value="Genomic_DNA"/>
</dbReference>
<evidence type="ECO:0000313" key="5">
    <source>
        <dbReference type="Proteomes" id="UP001190700"/>
    </source>
</evidence>
<dbReference type="PANTHER" id="PTHR42919:SF8">
    <property type="entry name" value="N-ALPHA-ACETYLTRANSFERASE 50"/>
    <property type="match status" value="1"/>
</dbReference>
<dbReference type="GO" id="GO:0031415">
    <property type="term" value="C:NatA complex"/>
    <property type="evidence" value="ECO:0007669"/>
    <property type="project" value="TreeGrafter"/>
</dbReference>
<dbReference type="InterPro" id="IPR000182">
    <property type="entry name" value="GNAT_dom"/>
</dbReference>
<dbReference type="PROSITE" id="PS51186">
    <property type="entry name" value="GNAT"/>
    <property type="match status" value="1"/>
</dbReference>
<evidence type="ECO:0000256" key="1">
    <source>
        <dbReference type="ARBA" id="ARBA00022679"/>
    </source>
</evidence>
<sequence>MISEESESGNDTVSLVPANKENVDTLANLNAVLFPITYQKKFYIDCLACGPYTVMAQLNGSIVAAICCRLETHQDLGVRLYIMTLGVLAPYRRRGIANALLGHALRLAQQDPRIVDTYLHVQLGNEEAIAFYRSNGFELIATIKNYYKRIRPADCFVFSCNLRNWQPRNSCLNHA</sequence>
<dbReference type="GO" id="GO:0007064">
    <property type="term" value="P:mitotic sister chromatid cohesion"/>
    <property type="evidence" value="ECO:0007669"/>
    <property type="project" value="TreeGrafter"/>
</dbReference>
<organism evidence="4 5">
    <name type="scientific">Cymbomonas tetramitiformis</name>
    <dbReference type="NCBI Taxonomy" id="36881"/>
    <lineage>
        <taxon>Eukaryota</taxon>
        <taxon>Viridiplantae</taxon>
        <taxon>Chlorophyta</taxon>
        <taxon>Pyramimonadophyceae</taxon>
        <taxon>Pyramimonadales</taxon>
        <taxon>Pyramimonadaceae</taxon>
        <taxon>Cymbomonas</taxon>
    </lineage>
</organism>